<evidence type="ECO:0008006" key="4">
    <source>
        <dbReference type="Google" id="ProtNLM"/>
    </source>
</evidence>
<dbReference type="RefSeq" id="WP_075667756.1">
    <property type="nucleotide sequence ID" value="NZ_CP019031.1"/>
</dbReference>
<evidence type="ECO:0000313" key="2">
    <source>
        <dbReference type="EMBL" id="APU46968.1"/>
    </source>
</evidence>
<reference evidence="2 3" key="1">
    <citation type="submission" date="2016-12" db="EMBL/GenBank/DDBJ databases">
        <title>Complete Genome Sequence of Lactobacillus fermentum Strain SNUV175, a Probiotic for Treatment of Bacterial Vaginosis.</title>
        <authorList>
            <person name="Lee S."/>
            <person name="You H.J."/>
            <person name="Kwon B."/>
            <person name="Ko G."/>
        </authorList>
    </citation>
    <scope>NUCLEOTIDE SEQUENCE [LARGE SCALE GENOMIC DNA]</scope>
    <source>
        <strain evidence="2 3">SNUV175</strain>
        <plasmid evidence="3">psnu175-2</plasmid>
    </source>
</reference>
<gene>
    <name evidence="2" type="ORF">BUW47_11100</name>
</gene>
<evidence type="ECO:0000313" key="3">
    <source>
        <dbReference type="Proteomes" id="UP000185427"/>
    </source>
</evidence>
<dbReference type="OrthoDB" id="2309959at2"/>
<evidence type="ECO:0000256" key="1">
    <source>
        <dbReference type="SAM" id="SignalP"/>
    </source>
</evidence>
<dbReference type="Proteomes" id="UP000185427">
    <property type="component" value="Plasmid pSNU175-2"/>
</dbReference>
<feature type="chain" id="PRO_5012363265" description="Lipoprotein" evidence="1">
    <location>
        <begin position="37"/>
        <end position="208"/>
    </location>
</feature>
<keyword evidence="1" id="KW-0732">Signal</keyword>
<sequence length="208" mass="23273">MKKQETTRKKKRFDMKRSFRRISAVIATMAFTTGLAACGSSQSTAPSANKATSSVTAPQGWKKFTSKDLGYSVYFPGVPEKDTYKDPTGAYARYSTVNDKDHINYAVSVTKFTRKQVEDSKGFNDAQKRKVLTNVARLLQIDKYSFTTVDGHMAISYTGHDSEDSSVIMRREVVYSSAGLYGLESFGTSSSEYKQFVDTFRLSEDTQK</sequence>
<organism evidence="2 3">
    <name type="scientific">Limosilactobacillus fermentum</name>
    <name type="common">Lactobacillus fermentum</name>
    <dbReference type="NCBI Taxonomy" id="1613"/>
    <lineage>
        <taxon>Bacteria</taxon>
        <taxon>Bacillati</taxon>
        <taxon>Bacillota</taxon>
        <taxon>Bacilli</taxon>
        <taxon>Lactobacillales</taxon>
        <taxon>Lactobacillaceae</taxon>
        <taxon>Limosilactobacillus</taxon>
    </lineage>
</organism>
<accession>A0A1L7GY82</accession>
<dbReference type="AlphaFoldDB" id="A0A1L7GY82"/>
<feature type="signal peptide" evidence="1">
    <location>
        <begin position="1"/>
        <end position="36"/>
    </location>
</feature>
<keyword evidence="2" id="KW-0614">Plasmid</keyword>
<name>A0A1L7GY82_LIMFE</name>
<proteinExistence type="predicted"/>
<protein>
    <recommendedName>
        <fullName evidence="4">Lipoprotein</fullName>
    </recommendedName>
</protein>
<dbReference type="EMBL" id="CP019031">
    <property type="protein sequence ID" value="APU46968.1"/>
    <property type="molecule type" value="Genomic_DNA"/>
</dbReference>
<geneLocation type="plasmid" evidence="3">
    <name>psnu175-2</name>
</geneLocation>